<keyword evidence="5" id="KW-0472">Membrane</keyword>
<gene>
    <name evidence="7" type="ORF">METZ01_LOCUS328623</name>
</gene>
<keyword evidence="3" id="KW-0812">Transmembrane</keyword>
<dbReference type="EMBL" id="UINC01109146">
    <property type="protein sequence ID" value="SVC75769.1"/>
    <property type="molecule type" value="Genomic_DNA"/>
</dbReference>
<evidence type="ECO:0000256" key="3">
    <source>
        <dbReference type="ARBA" id="ARBA00022692"/>
    </source>
</evidence>
<name>A0A382PQX5_9ZZZZ</name>
<sequence>MDFVAKPATGKKKHKSEGGGGGKMDLNMTSLIDMFTCLLAFLLKSFSAEGALVTPSEGLELPKSMAADKARPGLTVEIGRNEIVVEGVHVGPTTEFAQTDYQTLLSGQMFKELESRANAAKAMEQYGTKFEGEVIIQGDIEIPFSALYRVMYLCASNDYGKMRLIVTSLADS</sequence>
<evidence type="ECO:0000256" key="5">
    <source>
        <dbReference type="ARBA" id="ARBA00023136"/>
    </source>
</evidence>
<dbReference type="AlphaFoldDB" id="A0A382PQX5"/>
<dbReference type="GO" id="GO:0005886">
    <property type="term" value="C:plasma membrane"/>
    <property type="evidence" value="ECO:0007669"/>
    <property type="project" value="UniProtKB-SubCell"/>
</dbReference>
<comment type="subcellular location">
    <subcellularLocation>
        <location evidence="1">Cell membrane</location>
        <topology evidence="1">Single-pass membrane protein</topology>
    </subcellularLocation>
</comment>
<evidence type="ECO:0000256" key="4">
    <source>
        <dbReference type="ARBA" id="ARBA00022989"/>
    </source>
</evidence>
<evidence type="ECO:0000256" key="1">
    <source>
        <dbReference type="ARBA" id="ARBA00004162"/>
    </source>
</evidence>
<keyword evidence="2" id="KW-1003">Cell membrane</keyword>
<protein>
    <recommendedName>
        <fullName evidence="8">Biopolymer transporter ExbD</fullName>
    </recommendedName>
</protein>
<accession>A0A382PQX5</accession>
<evidence type="ECO:0008006" key="8">
    <source>
        <dbReference type="Google" id="ProtNLM"/>
    </source>
</evidence>
<dbReference type="InterPro" id="IPR003400">
    <property type="entry name" value="ExbD"/>
</dbReference>
<organism evidence="7">
    <name type="scientific">marine metagenome</name>
    <dbReference type="NCBI Taxonomy" id="408172"/>
    <lineage>
        <taxon>unclassified sequences</taxon>
        <taxon>metagenomes</taxon>
        <taxon>ecological metagenomes</taxon>
    </lineage>
</organism>
<reference evidence="7" key="1">
    <citation type="submission" date="2018-05" db="EMBL/GenBank/DDBJ databases">
        <authorList>
            <person name="Lanie J.A."/>
            <person name="Ng W.-L."/>
            <person name="Kazmierczak K.M."/>
            <person name="Andrzejewski T.M."/>
            <person name="Davidsen T.M."/>
            <person name="Wayne K.J."/>
            <person name="Tettelin H."/>
            <person name="Glass J.I."/>
            <person name="Rusch D."/>
            <person name="Podicherti R."/>
            <person name="Tsui H.-C.T."/>
            <person name="Winkler M.E."/>
        </authorList>
    </citation>
    <scope>NUCLEOTIDE SEQUENCE</scope>
</reference>
<keyword evidence="4" id="KW-1133">Transmembrane helix</keyword>
<evidence type="ECO:0000313" key="7">
    <source>
        <dbReference type="EMBL" id="SVC75769.1"/>
    </source>
</evidence>
<proteinExistence type="predicted"/>
<dbReference type="Pfam" id="PF02472">
    <property type="entry name" value="ExbD"/>
    <property type="match status" value="1"/>
</dbReference>
<evidence type="ECO:0000256" key="6">
    <source>
        <dbReference type="SAM" id="MobiDB-lite"/>
    </source>
</evidence>
<evidence type="ECO:0000256" key="2">
    <source>
        <dbReference type="ARBA" id="ARBA00022475"/>
    </source>
</evidence>
<feature type="region of interest" description="Disordered" evidence="6">
    <location>
        <begin position="1"/>
        <end position="23"/>
    </location>
</feature>
<dbReference type="GO" id="GO:0022857">
    <property type="term" value="F:transmembrane transporter activity"/>
    <property type="evidence" value="ECO:0007669"/>
    <property type="project" value="InterPro"/>
</dbReference>